<evidence type="ECO:0000313" key="7">
    <source>
        <dbReference type="Proteomes" id="UP000286954"/>
    </source>
</evidence>
<name>A0A3T0E798_9PROT</name>
<sequence length="513" mass="54899">MNPFSRILPMAQSASGANDKPAAATPTLVTAFIDGGFVPGGNGHVIPVFYPGTGQIVSQLHESDEREVDKAVRSARAAFDSGPWPRLAIEERQAVLQAIHDAILAHDEELAYLECLNTGIVMREVRQRHIRRAAYNFKFFSEVISQQPGEVWTQNRDYLTFVTREPAGVAALIAPWNAPLALASMKIAAAIAFGNTCVLKPSEQTPLSLARLVEIIHQAGVPAGVVNLVNGRGGVTGVALVDHPGIDRVAFTGGTATGRTIMQAAGKRLKPASVELGGKSANIIFADADLERALDGALLGIFSNNGQQCLAGSRILVEEPIFDDFVEAFVARARKLKIGDPMADDTELGPIASARHREHILSYVDIAQSQGAKLLTGGKAIEGDGYFMEPTAVLAADNASRVCQEEIFGPFAAFLKFSGREQAAALANESQFGLVGYAWTQNLDTALWISRNVRTGLMWVNTPLMRELRAPFGGIKDSGIGRDGAAASRDFFTDEKTVTIPVGDVPLRKLGMG</sequence>
<reference evidence="6 7" key="1">
    <citation type="submission" date="2016-12" db="EMBL/GenBank/DDBJ databases">
        <title>The genome of dimorphic prosthecate Glycocaulis alkaliphilus 6b-8t, isolated from crude oil dictates its adaptability in petroleum environments.</title>
        <authorList>
            <person name="Wu X.-L."/>
            <person name="Geng S."/>
        </authorList>
    </citation>
    <scope>NUCLEOTIDE SEQUENCE [LARGE SCALE GENOMIC DNA]</scope>
    <source>
        <strain evidence="6 7">6B-8</strain>
    </source>
</reference>
<gene>
    <name evidence="6" type="ORF">X907_0751</name>
</gene>
<dbReference type="InterPro" id="IPR016160">
    <property type="entry name" value="Ald_DH_CS_CYS"/>
</dbReference>
<dbReference type="PROSITE" id="PS00070">
    <property type="entry name" value="ALDEHYDE_DEHYDR_CYS"/>
    <property type="match status" value="1"/>
</dbReference>
<evidence type="ECO:0000313" key="6">
    <source>
        <dbReference type="EMBL" id="AZU03295.1"/>
    </source>
</evidence>
<dbReference type="FunFam" id="3.40.605.10:FF:000007">
    <property type="entry name" value="NAD/NADP-dependent betaine aldehyde dehydrogenase"/>
    <property type="match status" value="1"/>
</dbReference>
<protein>
    <submittedName>
        <fullName evidence="6">Aldehyde dehydrogenase</fullName>
    </submittedName>
</protein>
<dbReference type="KEGG" id="gak:X907_0751"/>
<dbReference type="PROSITE" id="PS00687">
    <property type="entry name" value="ALDEHYDE_DEHYDR_GLU"/>
    <property type="match status" value="1"/>
</dbReference>
<dbReference type="Proteomes" id="UP000286954">
    <property type="component" value="Chromosome"/>
</dbReference>
<dbReference type="FunFam" id="3.40.309.10:FF:000012">
    <property type="entry name" value="Betaine aldehyde dehydrogenase"/>
    <property type="match status" value="1"/>
</dbReference>
<keyword evidence="2 4" id="KW-0560">Oxidoreductase</keyword>
<evidence type="ECO:0000259" key="5">
    <source>
        <dbReference type="Pfam" id="PF00171"/>
    </source>
</evidence>
<evidence type="ECO:0000256" key="3">
    <source>
        <dbReference type="PROSITE-ProRule" id="PRU10007"/>
    </source>
</evidence>
<evidence type="ECO:0000256" key="4">
    <source>
        <dbReference type="RuleBase" id="RU003345"/>
    </source>
</evidence>
<dbReference type="InterPro" id="IPR029510">
    <property type="entry name" value="Ald_DH_CS_GLU"/>
</dbReference>
<dbReference type="Gene3D" id="3.40.605.10">
    <property type="entry name" value="Aldehyde Dehydrogenase, Chain A, domain 1"/>
    <property type="match status" value="1"/>
</dbReference>
<evidence type="ECO:0000256" key="2">
    <source>
        <dbReference type="ARBA" id="ARBA00023002"/>
    </source>
</evidence>
<dbReference type="PANTHER" id="PTHR11699">
    <property type="entry name" value="ALDEHYDE DEHYDROGENASE-RELATED"/>
    <property type="match status" value="1"/>
</dbReference>
<dbReference type="SUPFAM" id="SSF53720">
    <property type="entry name" value="ALDH-like"/>
    <property type="match status" value="1"/>
</dbReference>
<dbReference type="InterPro" id="IPR015590">
    <property type="entry name" value="Aldehyde_DH_dom"/>
</dbReference>
<keyword evidence="7" id="KW-1185">Reference proteome</keyword>
<dbReference type="InterPro" id="IPR016162">
    <property type="entry name" value="Ald_DH_N"/>
</dbReference>
<accession>A0A3T0E798</accession>
<feature type="active site" evidence="3">
    <location>
        <position position="275"/>
    </location>
</feature>
<feature type="domain" description="Aldehyde dehydrogenase" evidence="5">
    <location>
        <begin position="41"/>
        <end position="498"/>
    </location>
</feature>
<dbReference type="GO" id="GO:0016620">
    <property type="term" value="F:oxidoreductase activity, acting on the aldehyde or oxo group of donors, NAD or NADP as acceptor"/>
    <property type="evidence" value="ECO:0007669"/>
    <property type="project" value="InterPro"/>
</dbReference>
<evidence type="ECO:0000256" key="1">
    <source>
        <dbReference type="ARBA" id="ARBA00009986"/>
    </source>
</evidence>
<dbReference type="InterPro" id="IPR016161">
    <property type="entry name" value="Ald_DH/histidinol_DH"/>
</dbReference>
<dbReference type="CDD" id="cd07093">
    <property type="entry name" value="ALDH_F8_HMSADH"/>
    <property type="match status" value="1"/>
</dbReference>
<dbReference type="EMBL" id="CP018911">
    <property type="protein sequence ID" value="AZU03295.1"/>
    <property type="molecule type" value="Genomic_DNA"/>
</dbReference>
<organism evidence="6 7">
    <name type="scientific">Glycocaulis alkaliphilus</name>
    <dbReference type="NCBI Taxonomy" id="1434191"/>
    <lineage>
        <taxon>Bacteria</taxon>
        <taxon>Pseudomonadati</taxon>
        <taxon>Pseudomonadota</taxon>
        <taxon>Alphaproteobacteria</taxon>
        <taxon>Maricaulales</taxon>
        <taxon>Maricaulaceae</taxon>
        <taxon>Glycocaulis</taxon>
    </lineage>
</organism>
<dbReference type="AlphaFoldDB" id="A0A3T0E798"/>
<dbReference type="Gene3D" id="3.40.309.10">
    <property type="entry name" value="Aldehyde Dehydrogenase, Chain A, domain 2"/>
    <property type="match status" value="1"/>
</dbReference>
<dbReference type="InterPro" id="IPR016163">
    <property type="entry name" value="Ald_DH_C"/>
</dbReference>
<proteinExistence type="inferred from homology"/>
<comment type="similarity">
    <text evidence="1 4">Belongs to the aldehyde dehydrogenase family.</text>
</comment>
<dbReference type="Pfam" id="PF00171">
    <property type="entry name" value="Aldedh"/>
    <property type="match status" value="1"/>
</dbReference>